<dbReference type="AlphaFoldDB" id="A0A255YJ94"/>
<comment type="subcellular location">
    <subcellularLocation>
        <location evidence="1">Membrane</location>
        <topology evidence="1">Multi-pass membrane protein</topology>
    </subcellularLocation>
</comment>
<sequence>MGAEAPARRVARAMLAIAYAAVGVIHLKSPDGFLPIVPDWVPFPRDVVLATGVAEIAGAIGLMIPRLRVAAAWGLAAYAVCVFPANIKHAVEGIAINGQILGWGYHGPRLLAQPVIVWWALWAGGVTHWPFGGRR</sequence>
<proteinExistence type="predicted"/>
<dbReference type="EMBL" id="NOXT01000108">
    <property type="protein sequence ID" value="OYQ28744.1"/>
    <property type="molecule type" value="Genomic_DNA"/>
</dbReference>
<evidence type="ECO:0000256" key="5">
    <source>
        <dbReference type="SAM" id="Phobius"/>
    </source>
</evidence>
<feature type="transmembrane region" description="Helical" evidence="5">
    <location>
        <begin position="47"/>
        <end position="64"/>
    </location>
</feature>
<keyword evidence="7" id="KW-1185">Reference proteome</keyword>
<keyword evidence="3 5" id="KW-1133">Transmembrane helix</keyword>
<keyword evidence="4 5" id="KW-0472">Membrane</keyword>
<gene>
    <name evidence="6" type="ORF">CHU93_08595</name>
</gene>
<dbReference type="PANTHER" id="PTHR36974">
    <property type="entry name" value="MEMBRANE PROTEIN-RELATED"/>
    <property type="match status" value="1"/>
</dbReference>
<evidence type="ECO:0000313" key="7">
    <source>
        <dbReference type="Proteomes" id="UP000216991"/>
    </source>
</evidence>
<feature type="transmembrane region" description="Helical" evidence="5">
    <location>
        <begin position="71"/>
        <end position="91"/>
    </location>
</feature>
<comment type="caution">
    <text evidence="6">The sequence shown here is derived from an EMBL/GenBank/DDBJ whole genome shotgun (WGS) entry which is preliminary data.</text>
</comment>
<dbReference type="GO" id="GO:0016020">
    <property type="term" value="C:membrane"/>
    <property type="evidence" value="ECO:0007669"/>
    <property type="project" value="UniProtKB-SubCell"/>
</dbReference>
<dbReference type="OrthoDB" id="8856615at2"/>
<organism evidence="6 7">
    <name type="scientific">Sandarakinorhabdus cyanobacteriorum</name>
    <dbReference type="NCBI Taxonomy" id="1981098"/>
    <lineage>
        <taxon>Bacteria</taxon>
        <taxon>Pseudomonadati</taxon>
        <taxon>Pseudomonadota</taxon>
        <taxon>Alphaproteobacteria</taxon>
        <taxon>Sphingomonadales</taxon>
        <taxon>Sphingosinicellaceae</taxon>
        <taxon>Sandarakinorhabdus</taxon>
    </lineage>
</organism>
<evidence type="ECO:0008006" key="8">
    <source>
        <dbReference type="Google" id="ProtNLM"/>
    </source>
</evidence>
<dbReference type="Proteomes" id="UP000216991">
    <property type="component" value="Unassembled WGS sequence"/>
</dbReference>
<keyword evidence="2 5" id="KW-0812">Transmembrane</keyword>
<dbReference type="InterPro" id="IPR032808">
    <property type="entry name" value="DoxX"/>
</dbReference>
<evidence type="ECO:0000256" key="2">
    <source>
        <dbReference type="ARBA" id="ARBA00022692"/>
    </source>
</evidence>
<evidence type="ECO:0000313" key="6">
    <source>
        <dbReference type="EMBL" id="OYQ28744.1"/>
    </source>
</evidence>
<protein>
    <recommendedName>
        <fullName evidence="8">DoxX family protein</fullName>
    </recommendedName>
</protein>
<evidence type="ECO:0000256" key="3">
    <source>
        <dbReference type="ARBA" id="ARBA00022989"/>
    </source>
</evidence>
<feature type="transmembrane region" description="Helical" evidence="5">
    <location>
        <begin position="111"/>
        <end position="131"/>
    </location>
</feature>
<feature type="transmembrane region" description="Helical" evidence="5">
    <location>
        <begin position="9"/>
        <end position="27"/>
    </location>
</feature>
<dbReference type="Pfam" id="PF13564">
    <property type="entry name" value="DoxX_2"/>
    <property type="match status" value="1"/>
</dbReference>
<dbReference type="PANTHER" id="PTHR36974:SF1">
    <property type="entry name" value="DOXX FAMILY MEMBRANE PROTEIN"/>
    <property type="match status" value="1"/>
</dbReference>
<evidence type="ECO:0000256" key="1">
    <source>
        <dbReference type="ARBA" id="ARBA00004141"/>
    </source>
</evidence>
<accession>A0A255YJ94</accession>
<name>A0A255YJ94_9SPHN</name>
<evidence type="ECO:0000256" key="4">
    <source>
        <dbReference type="ARBA" id="ARBA00023136"/>
    </source>
</evidence>
<reference evidence="6 7" key="1">
    <citation type="submission" date="2017-07" db="EMBL/GenBank/DDBJ databases">
        <title>Sandarakinorhabdus cyanobacteriorum sp. nov., a novel bacterium isolated from cyanobacterial aggregates in a eutrophic lake.</title>
        <authorList>
            <person name="Cai H."/>
        </authorList>
    </citation>
    <scope>NUCLEOTIDE SEQUENCE [LARGE SCALE GENOMIC DNA]</scope>
    <source>
        <strain evidence="6 7">TH057</strain>
    </source>
</reference>